<keyword evidence="2" id="KW-0812">Transmembrane</keyword>
<keyword evidence="4" id="KW-1185">Reference proteome</keyword>
<dbReference type="Proteomes" id="UP001456524">
    <property type="component" value="Unassembled WGS sequence"/>
</dbReference>
<name>A0ABR1XEW1_9PEZI</name>
<evidence type="ECO:0000256" key="2">
    <source>
        <dbReference type="SAM" id="Phobius"/>
    </source>
</evidence>
<sequence length="158" mass="17934">MLEPVRSSRNRARNARPSIRHSDDSNSHFLCFAPPCCSSVRRGCRLLVDGLVHVFFFFFFFFVGAYVYIRVSPSRALYLSTATVYLSLYLPCLSLTYATRNVCTDQYTWCMRACGRAGLRTDGRSVVMCWCCFRGTYPKPTTTVGVSFLSAPTICLRQ</sequence>
<evidence type="ECO:0000313" key="3">
    <source>
        <dbReference type="EMBL" id="KAK8151292.1"/>
    </source>
</evidence>
<accession>A0ABR1XEW1</accession>
<proteinExistence type="predicted"/>
<evidence type="ECO:0000313" key="4">
    <source>
        <dbReference type="Proteomes" id="UP001456524"/>
    </source>
</evidence>
<organism evidence="3 4">
    <name type="scientific">Phyllosticta citrichinensis</name>
    <dbReference type="NCBI Taxonomy" id="1130410"/>
    <lineage>
        <taxon>Eukaryota</taxon>
        <taxon>Fungi</taxon>
        <taxon>Dikarya</taxon>
        <taxon>Ascomycota</taxon>
        <taxon>Pezizomycotina</taxon>
        <taxon>Dothideomycetes</taxon>
        <taxon>Dothideomycetes incertae sedis</taxon>
        <taxon>Botryosphaeriales</taxon>
        <taxon>Phyllostictaceae</taxon>
        <taxon>Phyllosticta</taxon>
    </lineage>
</organism>
<evidence type="ECO:0000256" key="1">
    <source>
        <dbReference type="SAM" id="MobiDB-lite"/>
    </source>
</evidence>
<keyword evidence="2" id="KW-0472">Membrane</keyword>
<gene>
    <name evidence="3" type="ORF">IWX90DRAFT_95274</name>
</gene>
<feature type="region of interest" description="Disordered" evidence="1">
    <location>
        <begin position="1"/>
        <end position="23"/>
    </location>
</feature>
<comment type="caution">
    <text evidence="3">The sequence shown here is derived from an EMBL/GenBank/DDBJ whole genome shotgun (WGS) entry which is preliminary data.</text>
</comment>
<dbReference type="EMBL" id="JBBWUH010000018">
    <property type="protein sequence ID" value="KAK8151292.1"/>
    <property type="molecule type" value="Genomic_DNA"/>
</dbReference>
<keyword evidence="2" id="KW-1133">Transmembrane helix</keyword>
<reference evidence="3 4" key="1">
    <citation type="journal article" date="2022" name="G3 (Bethesda)">
        <title>Enemy or ally: a genomic approach to elucidate the lifestyle of Phyllosticta citrichinaensis.</title>
        <authorList>
            <person name="Buijs V.A."/>
            <person name="Groenewald J.Z."/>
            <person name="Haridas S."/>
            <person name="LaButti K.M."/>
            <person name="Lipzen A."/>
            <person name="Martin F.M."/>
            <person name="Barry K."/>
            <person name="Grigoriev I.V."/>
            <person name="Crous P.W."/>
            <person name="Seidl M.F."/>
        </authorList>
    </citation>
    <scope>NUCLEOTIDE SEQUENCE [LARGE SCALE GENOMIC DNA]</scope>
    <source>
        <strain evidence="3 4">CBS 129764</strain>
    </source>
</reference>
<protein>
    <submittedName>
        <fullName evidence="3">Uncharacterized protein</fullName>
    </submittedName>
</protein>
<feature type="transmembrane region" description="Helical" evidence="2">
    <location>
        <begin position="50"/>
        <end position="69"/>
    </location>
</feature>
<feature type="transmembrane region" description="Helical" evidence="2">
    <location>
        <begin position="76"/>
        <end position="98"/>
    </location>
</feature>